<feature type="active site" evidence="2">
    <location>
        <position position="700"/>
    </location>
</feature>
<dbReference type="InterPro" id="IPR014721">
    <property type="entry name" value="Ribsml_uS5_D2-typ_fold_subgr"/>
</dbReference>
<dbReference type="GO" id="GO:0030163">
    <property type="term" value="P:protein catabolic process"/>
    <property type="evidence" value="ECO:0007669"/>
    <property type="project" value="InterPro"/>
</dbReference>
<evidence type="ECO:0000256" key="2">
    <source>
        <dbReference type="PROSITE-ProRule" id="PRU01122"/>
    </source>
</evidence>
<dbReference type="InterPro" id="IPR046843">
    <property type="entry name" value="LonB_AAA-LID"/>
</dbReference>
<dbReference type="InterPro" id="IPR020568">
    <property type="entry name" value="Ribosomal_Su5_D2-typ_SF"/>
</dbReference>
<dbReference type="GO" id="GO:0004252">
    <property type="term" value="F:serine-type endopeptidase activity"/>
    <property type="evidence" value="ECO:0007669"/>
    <property type="project" value="UniProtKB-UniRule"/>
</dbReference>
<dbReference type="PROSITE" id="PS51786">
    <property type="entry name" value="LON_PROTEOLYTIC"/>
    <property type="match status" value="1"/>
</dbReference>
<dbReference type="InterPro" id="IPR041699">
    <property type="entry name" value="AAA_32"/>
</dbReference>
<dbReference type="InterPro" id="IPR027065">
    <property type="entry name" value="Lon_Prtase"/>
</dbReference>
<name>A0A1H2Q0T1_9PROT</name>
<dbReference type="Pfam" id="PF20437">
    <property type="entry name" value="LonC_helical"/>
    <property type="match status" value="1"/>
</dbReference>
<dbReference type="EMBL" id="FNNH01000001">
    <property type="protein sequence ID" value="SDW00458.1"/>
    <property type="molecule type" value="Genomic_DNA"/>
</dbReference>
<dbReference type="AlphaFoldDB" id="A0A1H2Q0T1"/>
<dbReference type="Gene3D" id="3.30.230.10">
    <property type="match status" value="1"/>
</dbReference>
<dbReference type="GO" id="GO:0006508">
    <property type="term" value="P:proteolysis"/>
    <property type="evidence" value="ECO:0007669"/>
    <property type="project" value="UniProtKB-KW"/>
</dbReference>
<dbReference type="InterPro" id="IPR027417">
    <property type="entry name" value="P-loop_NTPase"/>
</dbReference>
<dbReference type="Pfam" id="PF05362">
    <property type="entry name" value="Lon_C"/>
    <property type="match status" value="1"/>
</dbReference>
<evidence type="ECO:0000259" key="3">
    <source>
        <dbReference type="PROSITE" id="PS51786"/>
    </source>
</evidence>
<evidence type="ECO:0000313" key="5">
    <source>
        <dbReference type="Proteomes" id="UP000183454"/>
    </source>
</evidence>
<dbReference type="SUPFAM" id="SSF54211">
    <property type="entry name" value="Ribosomal protein S5 domain 2-like"/>
    <property type="match status" value="1"/>
</dbReference>
<keyword evidence="2" id="KW-0378">Hydrolase</keyword>
<dbReference type="SUPFAM" id="SSF52540">
    <property type="entry name" value="P-loop containing nucleoside triphosphate hydrolases"/>
    <property type="match status" value="1"/>
</dbReference>
<protein>
    <recommendedName>
        <fullName evidence="2">endopeptidase La</fullName>
        <ecNumber evidence="2">3.4.21.53</ecNumber>
    </recommendedName>
</protein>
<keyword evidence="2" id="KW-0720">Serine protease</keyword>
<reference evidence="4 5" key="1">
    <citation type="submission" date="2016-10" db="EMBL/GenBank/DDBJ databases">
        <authorList>
            <person name="de Groot N.N."/>
        </authorList>
    </citation>
    <scope>NUCLEOTIDE SEQUENCE [LARGE SCALE GENOMIC DNA]</scope>
    <source>
        <strain evidence="4 5">Nm110</strain>
    </source>
</reference>
<proteinExistence type="inferred from homology"/>
<keyword evidence="1 2" id="KW-0645">Protease</keyword>
<feature type="active site" evidence="2">
    <location>
        <position position="657"/>
    </location>
</feature>
<accession>A0A1H2Q0T1</accession>
<dbReference type="Proteomes" id="UP000183454">
    <property type="component" value="Unassembled WGS sequence"/>
</dbReference>
<dbReference type="PRINTS" id="PR00830">
    <property type="entry name" value="ENDOLAPTASE"/>
</dbReference>
<comment type="catalytic activity">
    <reaction evidence="2">
        <text>Hydrolysis of proteins in presence of ATP.</text>
        <dbReference type="EC" id="3.4.21.53"/>
    </reaction>
</comment>
<evidence type="ECO:0000256" key="1">
    <source>
        <dbReference type="ARBA" id="ARBA00022670"/>
    </source>
</evidence>
<evidence type="ECO:0000313" key="4">
    <source>
        <dbReference type="EMBL" id="SDW00458.1"/>
    </source>
</evidence>
<dbReference type="InterPro" id="IPR008269">
    <property type="entry name" value="Lon_proteolytic"/>
</dbReference>
<dbReference type="Gene3D" id="3.40.50.300">
    <property type="entry name" value="P-loop containing nucleotide triphosphate hydrolases"/>
    <property type="match status" value="2"/>
</dbReference>
<dbReference type="InterPro" id="IPR046844">
    <property type="entry name" value="Lon-like_helical"/>
</dbReference>
<gene>
    <name evidence="4" type="ORF">SAMN05421882_1001158</name>
</gene>
<dbReference type="PANTHER" id="PTHR10046">
    <property type="entry name" value="ATP DEPENDENT LON PROTEASE FAMILY MEMBER"/>
    <property type="match status" value="1"/>
</dbReference>
<dbReference type="Pfam" id="PF13654">
    <property type="entry name" value="AAA_32"/>
    <property type="match status" value="1"/>
</dbReference>
<dbReference type="Pfam" id="PF20436">
    <property type="entry name" value="LonB_AAA-LID"/>
    <property type="match status" value="1"/>
</dbReference>
<dbReference type="Gene3D" id="1.10.8.60">
    <property type="match status" value="1"/>
</dbReference>
<dbReference type="GO" id="GO:0004176">
    <property type="term" value="F:ATP-dependent peptidase activity"/>
    <property type="evidence" value="ECO:0007669"/>
    <property type="project" value="UniProtKB-UniRule"/>
</dbReference>
<sequence>MPIIQLTPHQLRLTIDPDLLGFTNTSELVGQPLSWIGQERAEKAAYFGLEMEQPDYNLFVLGEVGSGRSSLLRQAMAKVALNKPVPPDLCYLHHFGVPERPLALHLPAGEGRLLRQKLTQLAKYLQTEIPRCLEEPALKAESKRIEKNFKLEEAKAFAELDAFAEKHHFAIQREAGRMVFTLMDKSGKILTEPQVLALPKERRAEIEEVEQALQAEIARYFEKIRPLERIKDEALITLQRNKVKLLLEGELKAIRSMLKLSAEDRSKFDRYLGKMEEDILENVALFKFSDTDEEKRKEEIKSLLVRYQINLVVDNHDLKGAPVIIEESPSIRSLFGSIEYQSVEGVLETDFTRIRAGSLLKAHGGFLMLHLDDVLVDSLLWEKLCRLLRSHLLQIEEPGTTLTQIPAISLEPEAVRIQVKIILIGSREQYYILQEENPELARRFRIKVDFADSFIASAQSRLASSIFVAHACHEAGLPHFTAAAVARLLEDCHRAANDQSRQSAIFSRTETLVLESAAQCKAHTGCLVDVADVENALQARIHRHNYPDQCLQESIADGDVSIVIEGKKVGQINGLTQIDLGDHCFGAPVRITAHTFAGENGGVLNIEREVGLSGPIHDKGMFILQSYLAALFAHIAPLALSASIVFEQEYNGIEGDSASCAEWYALLSALSGVPLKQGIAVTGAINQYGEVLPVGGLNEKIEGFFNVCEKAGLDGTHGVLIPHRNRRHLMLSYHVIEAVTQGLFHIYTAEHVSEGIELLTDFPAGFAPEADLNEVIHYPYDSVLGYAQKVLRTYRIACQLTQHTKAERRRFFGSAER</sequence>
<dbReference type="GO" id="GO:0005524">
    <property type="term" value="F:ATP binding"/>
    <property type="evidence" value="ECO:0007669"/>
    <property type="project" value="InterPro"/>
</dbReference>
<organism evidence="4 5">
    <name type="scientific">Nitrosomonas communis</name>
    <dbReference type="NCBI Taxonomy" id="44574"/>
    <lineage>
        <taxon>Bacteria</taxon>
        <taxon>Pseudomonadati</taxon>
        <taxon>Pseudomonadota</taxon>
        <taxon>Betaproteobacteria</taxon>
        <taxon>Nitrosomonadales</taxon>
        <taxon>Nitrosomonadaceae</taxon>
        <taxon>Nitrosomonas</taxon>
    </lineage>
</organism>
<dbReference type="RefSeq" id="WP_074664736.1">
    <property type="nucleotide sequence ID" value="NZ_FNNH01000001.1"/>
</dbReference>
<comment type="similarity">
    <text evidence="2">Belongs to the peptidase S16 family.</text>
</comment>
<dbReference type="EC" id="3.4.21.53" evidence="2"/>
<feature type="domain" description="Lon proteolytic" evidence="3">
    <location>
        <begin position="566"/>
        <end position="762"/>
    </location>
</feature>